<proteinExistence type="predicted"/>
<sequence length="137" mass="14858">MAVGIKVGSITDEIGTPDFFHAFFSTVNSNLEKGWGSRFPVLLNNLYQGGLEAALAAKALAELEEVKGELAAFSPEHVVWDIEDPSKQPPWGSDISPDITSLANYFVTSTGRDLIETLREALVEATRHNKPAAIVQC</sequence>
<dbReference type="EMBL" id="WBMP01000003">
    <property type="protein sequence ID" value="KAE8546591.1"/>
    <property type="molecule type" value="Genomic_DNA"/>
</dbReference>
<dbReference type="InterPro" id="IPR028185">
    <property type="entry name" value="Imm70"/>
</dbReference>
<organism evidence="1 2">
    <name type="scientific">Marinobacter nauticus</name>
    <name type="common">Marinobacter hydrocarbonoclasticus</name>
    <name type="synonym">Marinobacter aquaeolei</name>
    <dbReference type="NCBI Taxonomy" id="2743"/>
    <lineage>
        <taxon>Bacteria</taxon>
        <taxon>Pseudomonadati</taxon>
        <taxon>Pseudomonadota</taxon>
        <taxon>Gammaproteobacteria</taxon>
        <taxon>Pseudomonadales</taxon>
        <taxon>Marinobacteraceae</taxon>
        <taxon>Marinobacter</taxon>
    </lineage>
</organism>
<gene>
    <name evidence="1" type="ORF">F6453_0832</name>
</gene>
<protein>
    <recommendedName>
        <fullName evidence="3">Immunity protein 70</fullName>
    </recommendedName>
</protein>
<evidence type="ECO:0008006" key="3">
    <source>
        <dbReference type="Google" id="ProtNLM"/>
    </source>
</evidence>
<dbReference type="Proteomes" id="UP000469950">
    <property type="component" value="Unassembled WGS sequence"/>
</dbReference>
<evidence type="ECO:0000313" key="2">
    <source>
        <dbReference type="Proteomes" id="UP000469950"/>
    </source>
</evidence>
<dbReference type="RefSeq" id="WP_041656492.1">
    <property type="nucleotide sequence ID" value="NZ_VEWS01000015.1"/>
</dbReference>
<dbReference type="Pfam" id="PF15601">
    <property type="entry name" value="Imm70"/>
    <property type="match status" value="1"/>
</dbReference>
<name>A0A833N9F8_MARNT</name>
<evidence type="ECO:0000313" key="1">
    <source>
        <dbReference type="EMBL" id="KAE8546591.1"/>
    </source>
</evidence>
<dbReference type="AlphaFoldDB" id="A0A833N9F8"/>
<accession>A0A833N9F8</accession>
<comment type="caution">
    <text evidence="1">The sequence shown here is derived from an EMBL/GenBank/DDBJ whole genome shotgun (WGS) entry which is preliminary data.</text>
</comment>
<reference evidence="1 2" key="1">
    <citation type="submission" date="2019-10" db="EMBL/GenBank/DDBJ databases">
        <title>Draft genome sequence of Marinobacter hydrocarbonoclasticus NCT7M from the microbiome of the marine copepod.</title>
        <authorList>
            <person name="Nuttall R."/>
            <person name="Sharma G."/>
            <person name="Moisander P."/>
        </authorList>
    </citation>
    <scope>NUCLEOTIDE SEQUENCE [LARGE SCALE GENOMIC DNA]</scope>
    <source>
        <strain evidence="1 2">NCT7M</strain>
    </source>
</reference>